<dbReference type="PANTHER" id="PTHR31889:SF50">
    <property type="entry name" value="FUCOSYLTRANSFERASE"/>
    <property type="match status" value="1"/>
</dbReference>
<evidence type="ECO:0000313" key="8">
    <source>
        <dbReference type="Proteomes" id="UP000007305"/>
    </source>
</evidence>
<dbReference type="PANTHER" id="PTHR31889">
    <property type="entry name" value="FUCOSYLTRANSFERASE 2-RELATED"/>
    <property type="match status" value="1"/>
</dbReference>
<reference evidence="7" key="3">
    <citation type="submission" date="2021-05" db="UniProtKB">
        <authorList>
            <consortium name="EnsemblPlants"/>
        </authorList>
    </citation>
    <scope>IDENTIFICATION</scope>
    <source>
        <strain evidence="7">cv. B73</strain>
    </source>
</reference>
<dbReference type="InterPro" id="IPR004938">
    <property type="entry name" value="XG_FTase"/>
</dbReference>
<organism evidence="7 8">
    <name type="scientific">Zea mays</name>
    <name type="common">Maize</name>
    <dbReference type="NCBI Taxonomy" id="4577"/>
    <lineage>
        <taxon>Eukaryota</taxon>
        <taxon>Viridiplantae</taxon>
        <taxon>Streptophyta</taxon>
        <taxon>Embryophyta</taxon>
        <taxon>Tracheophyta</taxon>
        <taxon>Spermatophyta</taxon>
        <taxon>Magnoliopsida</taxon>
        <taxon>Liliopsida</taxon>
        <taxon>Poales</taxon>
        <taxon>Poaceae</taxon>
        <taxon>PACMAD clade</taxon>
        <taxon>Panicoideae</taxon>
        <taxon>Andropogonodae</taxon>
        <taxon>Andropogoneae</taxon>
        <taxon>Tripsacinae</taxon>
        <taxon>Zea</taxon>
    </lineage>
</organism>
<keyword evidence="5 6" id="KW-0961">Cell wall biogenesis/degradation</keyword>
<keyword evidence="2 6" id="KW-0328">Glycosyltransferase</keyword>
<keyword evidence="6" id="KW-0333">Golgi apparatus</keyword>
<reference evidence="8" key="1">
    <citation type="journal article" date="2009" name="Science">
        <title>The B73 maize genome: complexity, diversity, and dynamics.</title>
        <authorList>
            <person name="Schnable P.S."/>
            <person name="Ware D."/>
            <person name="Fulton R.S."/>
            <person name="Stein J.C."/>
            <person name="Wei F."/>
            <person name="Pasternak S."/>
            <person name="Liang C."/>
            <person name="Zhang J."/>
            <person name="Fulton L."/>
            <person name="Graves T.A."/>
            <person name="Minx P."/>
            <person name="Reily A.D."/>
            <person name="Courtney L."/>
            <person name="Kruchowski S.S."/>
            <person name="Tomlinson C."/>
            <person name="Strong C."/>
            <person name="Delehaunty K."/>
            <person name="Fronick C."/>
            <person name="Courtney B."/>
            <person name="Rock S.M."/>
            <person name="Belter E."/>
            <person name="Du F."/>
            <person name="Kim K."/>
            <person name="Abbott R.M."/>
            <person name="Cotton M."/>
            <person name="Levy A."/>
            <person name="Marchetto P."/>
            <person name="Ochoa K."/>
            <person name="Jackson S.M."/>
            <person name="Gillam B."/>
            <person name="Chen W."/>
            <person name="Yan L."/>
            <person name="Higginbotham J."/>
            <person name="Cardenas M."/>
            <person name="Waligorski J."/>
            <person name="Applebaum E."/>
            <person name="Phelps L."/>
            <person name="Falcone J."/>
            <person name="Kanchi K."/>
            <person name="Thane T."/>
            <person name="Scimone A."/>
            <person name="Thane N."/>
            <person name="Henke J."/>
            <person name="Wang T."/>
            <person name="Ruppert J."/>
            <person name="Shah N."/>
            <person name="Rotter K."/>
            <person name="Hodges J."/>
            <person name="Ingenthron E."/>
            <person name="Cordes M."/>
            <person name="Kohlberg S."/>
            <person name="Sgro J."/>
            <person name="Delgado B."/>
            <person name="Mead K."/>
            <person name="Chinwalla A."/>
            <person name="Leonard S."/>
            <person name="Crouse K."/>
            <person name="Collura K."/>
            <person name="Kudrna D."/>
            <person name="Currie J."/>
            <person name="He R."/>
            <person name="Angelova A."/>
            <person name="Rajasekar S."/>
            <person name="Mueller T."/>
            <person name="Lomeli R."/>
            <person name="Scara G."/>
            <person name="Ko A."/>
            <person name="Delaney K."/>
            <person name="Wissotski M."/>
            <person name="Lopez G."/>
            <person name="Campos D."/>
            <person name="Braidotti M."/>
            <person name="Ashley E."/>
            <person name="Golser W."/>
            <person name="Kim H."/>
            <person name="Lee S."/>
            <person name="Lin J."/>
            <person name="Dujmic Z."/>
            <person name="Kim W."/>
            <person name="Talag J."/>
            <person name="Zuccolo A."/>
            <person name="Fan C."/>
            <person name="Sebastian A."/>
            <person name="Kramer M."/>
            <person name="Spiegel L."/>
            <person name="Nascimento L."/>
            <person name="Zutavern T."/>
            <person name="Miller B."/>
            <person name="Ambroise C."/>
            <person name="Muller S."/>
            <person name="Spooner W."/>
            <person name="Narechania A."/>
            <person name="Ren L."/>
            <person name="Wei S."/>
            <person name="Kumari S."/>
            <person name="Faga B."/>
            <person name="Levy M.J."/>
            <person name="McMahan L."/>
            <person name="Van Buren P."/>
            <person name="Vaughn M.W."/>
            <person name="Ying K."/>
            <person name="Yeh C.-T."/>
            <person name="Emrich S.J."/>
            <person name="Jia Y."/>
            <person name="Kalyanaraman A."/>
            <person name="Hsia A.-P."/>
            <person name="Barbazuk W.B."/>
            <person name="Baucom R.S."/>
            <person name="Brutnell T.P."/>
            <person name="Carpita N.C."/>
            <person name="Chaparro C."/>
            <person name="Chia J.-M."/>
            <person name="Deragon J.-M."/>
            <person name="Estill J.C."/>
            <person name="Fu Y."/>
            <person name="Jeddeloh J.A."/>
            <person name="Han Y."/>
            <person name="Lee H."/>
            <person name="Li P."/>
            <person name="Lisch D.R."/>
            <person name="Liu S."/>
            <person name="Liu Z."/>
            <person name="Nagel D.H."/>
            <person name="McCann M.C."/>
            <person name="SanMiguel P."/>
            <person name="Myers A.M."/>
            <person name="Nettleton D."/>
            <person name="Nguyen J."/>
            <person name="Penning B.W."/>
            <person name="Ponnala L."/>
            <person name="Schneider K.L."/>
            <person name="Schwartz D.C."/>
            <person name="Sharma A."/>
            <person name="Soderlund C."/>
            <person name="Springer N.M."/>
            <person name="Sun Q."/>
            <person name="Wang H."/>
            <person name="Waterman M."/>
            <person name="Westerman R."/>
            <person name="Wolfgruber T.K."/>
            <person name="Yang L."/>
            <person name="Yu Y."/>
            <person name="Zhang L."/>
            <person name="Zhou S."/>
            <person name="Zhu Q."/>
            <person name="Bennetzen J.L."/>
            <person name="Dawe R.K."/>
            <person name="Jiang J."/>
            <person name="Jiang N."/>
            <person name="Presting G.G."/>
            <person name="Wessler S.R."/>
            <person name="Aluru S."/>
            <person name="Martienssen R.A."/>
            <person name="Clifton S.W."/>
            <person name="McCombie W.R."/>
            <person name="Wing R.A."/>
            <person name="Wilson R.K."/>
        </authorList>
    </citation>
    <scope>NUCLEOTIDE SEQUENCE [LARGE SCALE GENOMIC DNA]</scope>
    <source>
        <strain evidence="8">cv. B73</strain>
    </source>
</reference>
<evidence type="ECO:0000313" key="7">
    <source>
        <dbReference type="EnsemblPlants" id="Zm00001eb373250_P001"/>
    </source>
</evidence>
<comment type="subcellular location">
    <subcellularLocation>
        <location evidence="6">Golgi apparatus</location>
        <location evidence="6">Golgi stack membrane</location>
        <topology evidence="6">Single-pass type II membrane protein</topology>
    </subcellularLocation>
</comment>
<evidence type="ECO:0000256" key="3">
    <source>
        <dbReference type="ARBA" id="ARBA00022679"/>
    </source>
</evidence>
<name>A0A804QZN9_MAIZE</name>
<comment type="similarity">
    <text evidence="1 6">Belongs to the glycosyltransferase 37 family.</text>
</comment>
<keyword evidence="4" id="KW-0325">Glycoprotein</keyword>
<proteinExistence type="inferred from homology"/>
<evidence type="ECO:0000256" key="1">
    <source>
        <dbReference type="ARBA" id="ARBA00010481"/>
    </source>
</evidence>
<dbReference type="InParanoid" id="A0A804QZN9"/>
<dbReference type="EnsemblPlants" id="Zm00001eb373250_T001">
    <property type="protein sequence ID" value="Zm00001eb373250_P001"/>
    <property type="gene ID" value="Zm00001eb373250"/>
</dbReference>
<dbReference type="GO" id="GO:0008107">
    <property type="term" value="F:galactoside 2-alpha-L-fucosyltransferase activity"/>
    <property type="evidence" value="ECO:0007669"/>
    <property type="project" value="InterPro"/>
</dbReference>
<evidence type="ECO:0000256" key="4">
    <source>
        <dbReference type="ARBA" id="ARBA00023180"/>
    </source>
</evidence>
<comment type="function">
    <text evidence="6">May be involved in cell wall biosynthesis.</text>
</comment>
<dbReference type="GO" id="GO:0042546">
    <property type="term" value="P:cell wall biogenesis"/>
    <property type="evidence" value="ECO:0007669"/>
    <property type="project" value="InterPro"/>
</dbReference>
<evidence type="ECO:0000256" key="5">
    <source>
        <dbReference type="ARBA" id="ARBA00023316"/>
    </source>
</evidence>
<dbReference type="EC" id="2.4.1.-" evidence="6"/>
<dbReference type="GO" id="GO:0032580">
    <property type="term" value="C:Golgi cisterna membrane"/>
    <property type="evidence" value="ECO:0007669"/>
    <property type="project" value="UniProtKB-SubCell"/>
</dbReference>
<protein>
    <recommendedName>
        <fullName evidence="6">Fucosyltransferase</fullName>
        <ecNumber evidence="6">2.4.1.-</ecNumber>
    </recommendedName>
</protein>
<keyword evidence="8" id="KW-1185">Reference proteome</keyword>
<evidence type="ECO:0000256" key="2">
    <source>
        <dbReference type="ARBA" id="ARBA00022676"/>
    </source>
</evidence>
<reference evidence="7" key="2">
    <citation type="submission" date="2019-07" db="EMBL/GenBank/DDBJ databases">
        <authorList>
            <person name="Seetharam A."/>
            <person name="Woodhouse M."/>
            <person name="Cannon E."/>
        </authorList>
    </citation>
    <scope>NUCLEOTIDE SEQUENCE [LARGE SCALE GENOMIC DNA]</scope>
    <source>
        <strain evidence="7">cv. B73</strain>
    </source>
</reference>
<dbReference type="Gramene" id="Zm00001eb373250_T001">
    <property type="protein sequence ID" value="Zm00001eb373250_P001"/>
    <property type="gene ID" value="Zm00001eb373250"/>
</dbReference>
<dbReference type="GO" id="GO:0071555">
    <property type="term" value="P:cell wall organization"/>
    <property type="evidence" value="ECO:0007669"/>
    <property type="project" value="UniProtKB-UniRule"/>
</dbReference>
<evidence type="ECO:0000256" key="6">
    <source>
        <dbReference type="RuleBase" id="RU367004"/>
    </source>
</evidence>
<accession>A0A804QZN9</accession>
<dbReference type="Pfam" id="PF03254">
    <property type="entry name" value="XG_FTase"/>
    <property type="match status" value="1"/>
</dbReference>
<dbReference type="Proteomes" id="UP000007305">
    <property type="component" value="Chromosome 9"/>
</dbReference>
<keyword evidence="3 6" id="KW-0808">Transferase</keyword>
<dbReference type="AlphaFoldDB" id="A0A804QZN9"/>
<sequence>MLPASRGAKKSRAVLVTSLKPWYQEKVRSMYWEHATATGEVMSILQPTQRDVQDHPIRRRKLLVGRAHQERLTGDLRWPPPFGSRCAGRRGVDAATGVVTGHRRGAPDIAEDILFAK</sequence>